<dbReference type="AlphaFoldDB" id="A0A382PQD5"/>
<protein>
    <submittedName>
        <fullName evidence="1">Uncharacterized protein</fullName>
    </submittedName>
</protein>
<proteinExistence type="predicted"/>
<gene>
    <name evidence="1" type="ORF">METZ01_LOCUS327066</name>
</gene>
<dbReference type="EMBL" id="UINC01108249">
    <property type="protein sequence ID" value="SVC74212.1"/>
    <property type="molecule type" value="Genomic_DNA"/>
</dbReference>
<sequence length="77" mass="8312">MIKKTIGLGIASLIMIMMTSVPSFAGKLLLKVPVWFPTTLPALGTSPAWVAKQINAIGGDLTMKTYEPKKLVPPKEM</sequence>
<organism evidence="1">
    <name type="scientific">marine metagenome</name>
    <dbReference type="NCBI Taxonomy" id="408172"/>
    <lineage>
        <taxon>unclassified sequences</taxon>
        <taxon>metagenomes</taxon>
        <taxon>ecological metagenomes</taxon>
    </lineage>
</organism>
<name>A0A382PQD5_9ZZZZ</name>
<evidence type="ECO:0000313" key="1">
    <source>
        <dbReference type="EMBL" id="SVC74212.1"/>
    </source>
</evidence>
<reference evidence="1" key="1">
    <citation type="submission" date="2018-05" db="EMBL/GenBank/DDBJ databases">
        <authorList>
            <person name="Lanie J.A."/>
            <person name="Ng W.-L."/>
            <person name="Kazmierczak K.M."/>
            <person name="Andrzejewski T.M."/>
            <person name="Davidsen T.M."/>
            <person name="Wayne K.J."/>
            <person name="Tettelin H."/>
            <person name="Glass J.I."/>
            <person name="Rusch D."/>
            <person name="Podicherti R."/>
            <person name="Tsui H.-C.T."/>
            <person name="Winkler M.E."/>
        </authorList>
    </citation>
    <scope>NUCLEOTIDE SEQUENCE</scope>
</reference>
<feature type="non-terminal residue" evidence="1">
    <location>
        <position position="77"/>
    </location>
</feature>
<accession>A0A382PQD5</accession>